<comment type="caution">
    <text evidence="2">The sequence shown here is derived from an EMBL/GenBank/DDBJ whole genome shotgun (WGS) entry which is preliminary data.</text>
</comment>
<organism evidence="2 3">
    <name type="scientific">Zingiber officinale</name>
    <name type="common">Ginger</name>
    <name type="synonym">Amomum zingiber</name>
    <dbReference type="NCBI Taxonomy" id="94328"/>
    <lineage>
        <taxon>Eukaryota</taxon>
        <taxon>Viridiplantae</taxon>
        <taxon>Streptophyta</taxon>
        <taxon>Embryophyta</taxon>
        <taxon>Tracheophyta</taxon>
        <taxon>Spermatophyta</taxon>
        <taxon>Magnoliopsida</taxon>
        <taxon>Liliopsida</taxon>
        <taxon>Zingiberales</taxon>
        <taxon>Zingiberaceae</taxon>
        <taxon>Zingiber</taxon>
    </lineage>
</organism>
<dbReference type="EMBL" id="JACMSC010000020">
    <property type="protein sequence ID" value="KAG6471732.1"/>
    <property type="molecule type" value="Genomic_DNA"/>
</dbReference>
<feature type="region of interest" description="Disordered" evidence="1">
    <location>
        <begin position="1"/>
        <end position="21"/>
    </location>
</feature>
<dbReference type="AlphaFoldDB" id="A0A8J5CBD8"/>
<evidence type="ECO:0000313" key="2">
    <source>
        <dbReference type="EMBL" id="KAG6471732.1"/>
    </source>
</evidence>
<keyword evidence="3" id="KW-1185">Reference proteome</keyword>
<sequence length="83" mass="8836">MDRIADHGKAGKPIAQPSGGAASVAGELGDVRQSFVLVLSFGMERFPFLRFIPPLFPQPVIGWDATLEVLGEILAKPVTDASM</sequence>
<proteinExistence type="predicted"/>
<evidence type="ECO:0000256" key="1">
    <source>
        <dbReference type="SAM" id="MobiDB-lite"/>
    </source>
</evidence>
<reference evidence="2 3" key="1">
    <citation type="submission" date="2020-08" db="EMBL/GenBank/DDBJ databases">
        <title>Plant Genome Project.</title>
        <authorList>
            <person name="Zhang R.-G."/>
        </authorList>
    </citation>
    <scope>NUCLEOTIDE SEQUENCE [LARGE SCALE GENOMIC DNA]</scope>
    <source>
        <tissue evidence="2">Rhizome</tissue>
    </source>
</reference>
<gene>
    <name evidence="2" type="ORF">ZIOFF_069178</name>
</gene>
<evidence type="ECO:0000313" key="3">
    <source>
        <dbReference type="Proteomes" id="UP000734854"/>
    </source>
</evidence>
<accession>A0A8J5CBD8</accession>
<name>A0A8J5CBD8_ZINOF</name>
<dbReference type="Proteomes" id="UP000734854">
    <property type="component" value="Unassembled WGS sequence"/>
</dbReference>
<protein>
    <submittedName>
        <fullName evidence="2">Uncharacterized protein</fullName>
    </submittedName>
</protein>